<keyword evidence="2" id="KW-1185">Reference proteome</keyword>
<sequence length="965" mass="104833">MDDRIPRINGMRKPDGVNLASTFFLLVVLLIGPAVAAIPYTPSYLLYDLQNNASFSYLLRPGSAQGTTELLSLNVSRNVHGSKPRHETLFKEVPFQIDNQASPFVPVIDQNGVIKVYTGDCQYARENATVWQFTPSSSSSIGNGTWERYSVAGANDQARSGTSGPNYLSAGFAYASSNESESAIYAFGGMCPLPVQWGQTWMAAANYSRATVVLNPSDSDKPSSYRISTAGERAPPIPEAGFTITPLLPAYASTPTGRLLKQQAFLLIGGHTQKAFINMSQLALFSLPQNSWSIVNIDSSLDSVKTDLAVRTASVIEPRSGHTAVLSPDGNRVIVYGGWVGNTGVPAHPQLAVLEIGEDYTSSGGWKWSIPSKKRSPLAEGTGIYGHGVTMLPGGVMMIAGGYRISPSSKRSAAGPQLNTQVQLYNVTSGDWVSSYTNPHVVSDPPPSDEPSNAGVNTDSHPHSSTSRTIGLSAGLGAGIPALAGAAILVWFYWRRRRVRRARDQSLRKLAMEAQRAHFWGQDDPSMASSIRRPSTRETNRDYPWNNNPSTSRSSNWQDNGDAVAERTGLLMDIPSPTKTCRSGLNARMYRPPAPYEYRRSDGTADIHPIDEREEDEIQDSEQRAARDSMDPFLTPRSTIVGEEQLYPNGVVPALTPSAAFERDEPSSPDKNDRTSSNLSDSSTSTKSAHQYHGVIFNNSSSQPSSGRVSPEKPGSSSGYQSRPDSATLPQEKRYSSDSFSTAHTTLSQRQAEGEHLLQQEGAAAAAASAGPQSPTADLFPRPLSISKPRTSDWMGNVRRVLSVTRKRPPTSEDWNDTSLASGVDRRGTVLGASQKPLESGSASSLTTPTSQMPRRSVSASAELFRRKQSSAREWSAGNRSSREMTFQPPIRDDFALDGLLDNMIGVDDNNDDDDEDWDVEGAIEGRRVQMTYTVPKERLRVVNATARDMDNFSEKSISRSNSEA</sequence>
<comment type="caution">
    <text evidence="1">The sequence shown here is derived from an EMBL/GenBank/DDBJ whole genome shotgun (WGS) entry which is preliminary data.</text>
</comment>
<accession>A0ACC3AMT1</accession>
<protein>
    <submittedName>
        <fullName evidence="1">Uncharacterized protein</fullName>
    </submittedName>
</protein>
<gene>
    <name evidence="1" type="ORF">N8T08_002011</name>
</gene>
<dbReference type="EMBL" id="JAOPJF010000131">
    <property type="protein sequence ID" value="KAK1138746.1"/>
    <property type="molecule type" value="Genomic_DNA"/>
</dbReference>
<reference evidence="1 2" key="1">
    <citation type="journal article" date="2023" name="ACS Omega">
        <title>Identification of the Neoaspergillic Acid Biosynthesis Gene Cluster by Establishing an In Vitro CRISPR-Ribonucleoprotein Genetic System in Aspergillus melleus.</title>
        <authorList>
            <person name="Yuan B."/>
            <person name="Grau M.F."/>
            <person name="Murata R.M."/>
            <person name="Torok T."/>
            <person name="Venkateswaran K."/>
            <person name="Stajich J.E."/>
            <person name="Wang C.C.C."/>
        </authorList>
    </citation>
    <scope>NUCLEOTIDE SEQUENCE [LARGE SCALE GENOMIC DNA]</scope>
    <source>
        <strain evidence="1 2">IMV 1140</strain>
    </source>
</reference>
<name>A0ACC3AMT1_9EURO</name>
<evidence type="ECO:0000313" key="2">
    <source>
        <dbReference type="Proteomes" id="UP001177260"/>
    </source>
</evidence>
<organism evidence="1 2">
    <name type="scientific">Aspergillus melleus</name>
    <dbReference type="NCBI Taxonomy" id="138277"/>
    <lineage>
        <taxon>Eukaryota</taxon>
        <taxon>Fungi</taxon>
        <taxon>Dikarya</taxon>
        <taxon>Ascomycota</taxon>
        <taxon>Pezizomycotina</taxon>
        <taxon>Eurotiomycetes</taxon>
        <taxon>Eurotiomycetidae</taxon>
        <taxon>Eurotiales</taxon>
        <taxon>Aspergillaceae</taxon>
        <taxon>Aspergillus</taxon>
        <taxon>Aspergillus subgen. Circumdati</taxon>
    </lineage>
</organism>
<evidence type="ECO:0000313" key="1">
    <source>
        <dbReference type="EMBL" id="KAK1138746.1"/>
    </source>
</evidence>
<dbReference type="Proteomes" id="UP001177260">
    <property type="component" value="Unassembled WGS sequence"/>
</dbReference>
<proteinExistence type="predicted"/>